<dbReference type="SUPFAM" id="SSF47616">
    <property type="entry name" value="GST C-terminal domain-like"/>
    <property type="match status" value="1"/>
</dbReference>
<dbReference type="Gene3D" id="1.20.1050.10">
    <property type="match status" value="1"/>
</dbReference>
<dbReference type="InterPro" id="IPR010987">
    <property type="entry name" value="Glutathione-S-Trfase_C-like"/>
</dbReference>
<dbReference type="InterPro" id="IPR004045">
    <property type="entry name" value="Glutathione_S-Trfase_N"/>
</dbReference>
<dbReference type="STRING" id="1317117.ATO7_07532"/>
<dbReference type="EMBL" id="AQQV01000002">
    <property type="protein sequence ID" value="ORE86872.1"/>
    <property type="molecule type" value="Genomic_DNA"/>
</dbReference>
<dbReference type="PROSITE" id="PS50405">
    <property type="entry name" value="GST_CTER"/>
    <property type="match status" value="1"/>
</dbReference>
<dbReference type="OrthoDB" id="7054557at2"/>
<dbReference type="Pfam" id="PF13417">
    <property type="entry name" value="GST_N_3"/>
    <property type="match status" value="1"/>
</dbReference>
<evidence type="ECO:0000313" key="3">
    <source>
        <dbReference type="Proteomes" id="UP000192342"/>
    </source>
</evidence>
<reference evidence="2 3" key="1">
    <citation type="submission" date="2013-04" db="EMBL/GenBank/DDBJ databases">
        <title>Oceanococcus atlanticus 22II-S10r2 Genome Sequencing.</title>
        <authorList>
            <person name="Lai Q."/>
            <person name="Li G."/>
            <person name="Shao Z."/>
        </authorList>
    </citation>
    <scope>NUCLEOTIDE SEQUENCE [LARGE SCALE GENOMIC DNA]</scope>
    <source>
        <strain evidence="2 3">22II-S10r2</strain>
    </source>
</reference>
<organism evidence="2 3">
    <name type="scientific">Oceanococcus atlanticus</name>
    <dbReference type="NCBI Taxonomy" id="1317117"/>
    <lineage>
        <taxon>Bacteria</taxon>
        <taxon>Pseudomonadati</taxon>
        <taxon>Pseudomonadota</taxon>
        <taxon>Gammaproteobacteria</taxon>
        <taxon>Chromatiales</taxon>
        <taxon>Oceanococcaceae</taxon>
        <taxon>Oceanococcus</taxon>
    </lineage>
</organism>
<protein>
    <recommendedName>
        <fullName evidence="1">GST C-terminal domain-containing protein</fullName>
    </recommendedName>
</protein>
<dbReference type="AlphaFoldDB" id="A0A1Y1SE97"/>
<name>A0A1Y1SE97_9GAMM</name>
<comment type="caution">
    <text evidence="2">The sequence shown here is derived from an EMBL/GenBank/DDBJ whole genome shotgun (WGS) entry which is preliminary data.</text>
</comment>
<dbReference type="GO" id="GO:0005737">
    <property type="term" value="C:cytoplasm"/>
    <property type="evidence" value="ECO:0007669"/>
    <property type="project" value="TreeGrafter"/>
</dbReference>
<accession>A0A1Y1SE97</accession>
<evidence type="ECO:0000313" key="2">
    <source>
        <dbReference type="EMBL" id="ORE86872.1"/>
    </source>
</evidence>
<dbReference type="InterPro" id="IPR004046">
    <property type="entry name" value="GST_C"/>
</dbReference>
<dbReference type="Pfam" id="PF00043">
    <property type="entry name" value="GST_C"/>
    <property type="match status" value="1"/>
</dbReference>
<dbReference type="Gene3D" id="3.40.30.10">
    <property type="entry name" value="Glutaredoxin"/>
    <property type="match status" value="1"/>
</dbReference>
<dbReference type="Proteomes" id="UP000192342">
    <property type="component" value="Unassembled WGS sequence"/>
</dbReference>
<dbReference type="PANTHER" id="PTHR12289">
    <property type="entry name" value="METAXIN RELATED"/>
    <property type="match status" value="1"/>
</dbReference>
<gene>
    <name evidence="2" type="ORF">ATO7_07532</name>
</gene>
<dbReference type="SUPFAM" id="SSF52833">
    <property type="entry name" value="Thioredoxin-like"/>
    <property type="match status" value="1"/>
</dbReference>
<proteinExistence type="predicted"/>
<dbReference type="PANTHER" id="PTHR12289:SF67">
    <property type="match status" value="1"/>
</dbReference>
<dbReference type="InterPro" id="IPR036282">
    <property type="entry name" value="Glutathione-S-Trfase_C_sf"/>
</dbReference>
<dbReference type="InterPro" id="IPR050931">
    <property type="entry name" value="Mito_Protein_Transport_Metaxin"/>
</dbReference>
<dbReference type="RefSeq" id="WP_083561094.1">
    <property type="nucleotide sequence ID" value="NZ_AQQV01000002.1"/>
</dbReference>
<sequence>MSHHDPHAPYTLYKMDISYFSGKLEAYLRNKGIAYTTATGDAAALDMLYARTGVKKVPALHSADDLWLFDTTPTIRWLEQRYPDNPATPPDPAQAFLATLIEDYADEWLWRPAMWWRWEPLASRRALGRRIADEVRPPGIPRPLMAWFFPHRQRRTWLWGDGMDQSNAAAVRDLYLQELDFLQAVLAERAYLLGDQPSLADYGYFASMFRHFGNDPDPAEIMRRRAPAVYEWLARMWNAPRTQASTPRWLAADGPHWAALWTRICGDYLPYLSQNAAAWAAGKKRFNARGASLSFNGTLTHHYRVWCLQVLRRAWRELDAEARAQITAQLAPYGGLAALDSGADVDAGLDALYTLPKPPGQHKAGWRITLLGQPRN</sequence>
<evidence type="ECO:0000259" key="1">
    <source>
        <dbReference type="PROSITE" id="PS50405"/>
    </source>
</evidence>
<keyword evidence="3" id="KW-1185">Reference proteome</keyword>
<feature type="domain" description="GST C-terminal" evidence="1">
    <location>
        <begin position="121"/>
        <end position="268"/>
    </location>
</feature>
<dbReference type="InterPro" id="IPR036249">
    <property type="entry name" value="Thioredoxin-like_sf"/>
</dbReference>
<dbReference type="CDD" id="cd00299">
    <property type="entry name" value="GST_C_family"/>
    <property type="match status" value="1"/>
</dbReference>